<sequence length="206" mass="20194">MEQPAERVADRAGGRVGTIRKSIASGISLIVAGVVLVVPSAVAEEPPAACGGLVGQLSSTLKGVVDGVVAEPPEGKAVSEALGDSLGLLTAMQGAKCLPVPPVSAPAAGSPAAEPFLGPELCPSHAMASFAGVYSVLSKVVPGAVPPDLGKLKNEVTGVLKTVKDLLANCGLPEPEGGLPTVPAPGSPSPTSTTTPSPTTTSARPT</sequence>
<proteinExistence type="predicted"/>
<reference evidence="2 3" key="1">
    <citation type="submission" date="2023-07" db="EMBL/GenBank/DDBJ databases">
        <title>Sequencing the genomes of 1000 actinobacteria strains.</title>
        <authorList>
            <person name="Klenk H.-P."/>
        </authorList>
    </citation>
    <scope>NUCLEOTIDE SEQUENCE [LARGE SCALE GENOMIC DNA]</scope>
    <source>
        <strain evidence="2 3">DSM 43749</strain>
    </source>
</reference>
<dbReference type="EMBL" id="JAVDSG010000001">
    <property type="protein sequence ID" value="MDR6596276.1"/>
    <property type="molecule type" value="Genomic_DNA"/>
</dbReference>
<dbReference type="Proteomes" id="UP001268819">
    <property type="component" value="Unassembled WGS sequence"/>
</dbReference>
<organism evidence="2 3">
    <name type="scientific">Saccharothrix longispora</name>
    <dbReference type="NCBI Taxonomy" id="33920"/>
    <lineage>
        <taxon>Bacteria</taxon>
        <taxon>Bacillati</taxon>
        <taxon>Actinomycetota</taxon>
        <taxon>Actinomycetes</taxon>
        <taxon>Pseudonocardiales</taxon>
        <taxon>Pseudonocardiaceae</taxon>
        <taxon>Saccharothrix</taxon>
    </lineage>
</organism>
<keyword evidence="3" id="KW-1185">Reference proteome</keyword>
<evidence type="ECO:0000313" key="2">
    <source>
        <dbReference type="EMBL" id="MDR6596276.1"/>
    </source>
</evidence>
<dbReference type="RefSeq" id="WP_344958691.1">
    <property type="nucleotide sequence ID" value="NZ_BAAAXB010000001.1"/>
</dbReference>
<protein>
    <recommendedName>
        <fullName evidence="4">Secreted protein</fullName>
    </recommendedName>
</protein>
<evidence type="ECO:0000313" key="3">
    <source>
        <dbReference type="Proteomes" id="UP001268819"/>
    </source>
</evidence>
<feature type="compositionally biased region" description="Low complexity" evidence="1">
    <location>
        <begin position="189"/>
        <end position="206"/>
    </location>
</feature>
<comment type="caution">
    <text evidence="2">The sequence shown here is derived from an EMBL/GenBank/DDBJ whole genome shotgun (WGS) entry which is preliminary data.</text>
</comment>
<name>A0ABU1Q079_9PSEU</name>
<accession>A0ABU1Q079</accession>
<evidence type="ECO:0000256" key="1">
    <source>
        <dbReference type="SAM" id="MobiDB-lite"/>
    </source>
</evidence>
<feature type="region of interest" description="Disordered" evidence="1">
    <location>
        <begin position="170"/>
        <end position="206"/>
    </location>
</feature>
<evidence type="ECO:0008006" key="4">
    <source>
        <dbReference type="Google" id="ProtNLM"/>
    </source>
</evidence>
<gene>
    <name evidence="2" type="ORF">J2S66_004660</name>
</gene>